<dbReference type="InterPro" id="IPR002641">
    <property type="entry name" value="PNPLA_dom"/>
</dbReference>
<dbReference type="InterPro" id="IPR016035">
    <property type="entry name" value="Acyl_Trfase/lysoPLipase"/>
</dbReference>
<dbReference type="GeneID" id="60422037"/>
<dbReference type="PANTHER" id="PTHR14226:SF57">
    <property type="entry name" value="BLR7027 PROTEIN"/>
    <property type="match status" value="1"/>
</dbReference>
<dbReference type="GO" id="GO:0016787">
    <property type="term" value="F:hydrolase activity"/>
    <property type="evidence" value="ECO:0007669"/>
    <property type="project" value="UniProtKB-KW"/>
</dbReference>
<evidence type="ECO:0000256" key="1">
    <source>
        <dbReference type="ARBA" id="ARBA00022801"/>
    </source>
</evidence>
<accession>A0A654LXP0</accession>
<dbReference type="EMBL" id="CP012850">
    <property type="protein sequence ID" value="ALI36264.1"/>
    <property type="molecule type" value="Genomic_DNA"/>
</dbReference>
<dbReference type="PANTHER" id="PTHR14226">
    <property type="entry name" value="NEUROPATHY TARGET ESTERASE/SWISS CHEESE D.MELANOGASTER"/>
    <property type="match status" value="1"/>
</dbReference>
<dbReference type="AlphaFoldDB" id="A0A654LXP0"/>
<organism evidence="5 6">
    <name type="scientific">Candidatus Nitrosocosmicus oleophilus</name>
    <dbReference type="NCBI Taxonomy" id="1353260"/>
    <lineage>
        <taxon>Archaea</taxon>
        <taxon>Nitrososphaerota</taxon>
        <taxon>Nitrososphaeria</taxon>
        <taxon>Nitrososphaerales</taxon>
        <taxon>Nitrososphaeraceae</taxon>
        <taxon>Candidatus Nitrosocosmicus</taxon>
    </lineage>
</organism>
<reference evidence="6" key="1">
    <citation type="submission" date="2015-10" db="EMBL/GenBank/DDBJ databases">
        <title>Niche specialization of a soil ammonia-oxidizing archaeon, Candidatus Nitrosocosmicus oleophilus.</title>
        <authorList>
            <person name="Jung M.-Y."/>
            <person name="Rhee S.-K."/>
        </authorList>
    </citation>
    <scope>NUCLEOTIDE SEQUENCE [LARGE SCALE GENOMIC DNA]</scope>
    <source>
        <strain evidence="6">MY3</strain>
    </source>
</reference>
<dbReference type="Proteomes" id="UP000058925">
    <property type="component" value="Chromosome"/>
</dbReference>
<keyword evidence="1" id="KW-0378">Hydrolase</keyword>
<keyword evidence="3" id="KW-0443">Lipid metabolism</keyword>
<keyword evidence="6" id="KW-1185">Reference proteome</keyword>
<evidence type="ECO:0000256" key="2">
    <source>
        <dbReference type="ARBA" id="ARBA00022963"/>
    </source>
</evidence>
<evidence type="ECO:0000313" key="6">
    <source>
        <dbReference type="Proteomes" id="UP000058925"/>
    </source>
</evidence>
<name>A0A654LXP0_9ARCH</name>
<evidence type="ECO:0000313" key="5">
    <source>
        <dbReference type="EMBL" id="ALI36264.1"/>
    </source>
</evidence>
<protein>
    <submittedName>
        <fullName evidence="5">Patatin-like phospholipase</fullName>
    </submittedName>
</protein>
<evidence type="ECO:0000259" key="4">
    <source>
        <dbReference type="PROSITE" id="PS51635"/>
    </source>
</evidence>
<sequence>MKSNVNRALIFQGGGSLGAYEAGVYTAIKESLSKLFKIEGRENEPHFHIVSGTSIGSINAAILVSYVKENKTWEGSGERLVEFWEYLSTRSWVDNIPNFVDYWDSWHKVNSRVASGESARRYFSTKQFIFNGVPKVFVPNKPIHDNRFFDPSNTWYTYDNKPLRESLEKFAKFPISTSLENGEPRLLLVAVDVQEGSPVIFDSYEKEDGTRKSEYGRYGRLKYGGSEKNPENEGFEHIIRYNDGITSDFVLASCSVPVNYDYTKISVETRPLIFEGRDDIIDPENDGKSALKNNNISLHSFWDGGLLANTPLRQTIVSHREYWYKVKKLEYGIPTLRYGIINLHPAKQEYLPTDYDGVVDRKNDIIYHDRTLFDENIAILLSDFAAFAESLIKLAEKKGVSDEELKLLFAEKTKGVYLATGKKLKYEDLLKGRVDVDFVVRLERKNDSHTVSNKTFDFSETTIRQLIQDGYKEAKEQMKGVTQRVQTELR</sequence>
<keyword evidence="2" id="KW-0442">Lipid degradation</keyword>
<proteinExistence type="predicted"/>
<dbReference type="RefSeq" id="WP_196815566.1">
    <property type="nucleotide sequence ID" value="NZ_CP012850.1"/>
</dbReference>
<dbReference type="Gene3D" id="3.40.1090.10">
    <property type="entry name" value="Cytosolic phospholipase A2 catalytic domain"/>
    <property type="match status" value="1"/>
</dbReference>
<dbReference type="PROSITE" id="PS51635">
    <property type="entry name" value="PNPLA"/>
    <property type="match status" value="1"/>
</dbReference>
<dbReference type="GO" id="GO:0016042">
    <property type="term" value="P:lipid catabolic process"/>
    <property type="evidence" value="ECO:0007669"/>
    <property type="project" value="UniProtKB-KW"/>
</dbReference>
<dbReference type="Pfam" id="PF01734">
    <property type="entry name" value="Patatin"/>
    <property type="match status" value="1"/>
</dbReference>
<evidence type="ECO:0000256" key="3">
    <source>
        <dbReference type="ARBA" id="ARBA00023098"/>
    </source>
</evidence>
<dbReference type="SUPFAM" id="SSF52151">
    <property type="entry name" value="FabD/lysophospholipase-like"/>
    <property type="match status" value="1"/>
</dbReference>
<dbReference type="OrthoDB" id="11532at2157"/>
<gene>
    <name evidence="5" type="ORF">NMY3_02063</name>
</gene>
<dbReference type="InterPro" id="IPR050301">
    <property type="entry name" value="NTE"/>
</dbReference>
<dbReference type="KEGG" id="taa:NMY3_02063"/>
<feature type="domain" description="PNPLA" evidence="4">
    <location>
        <begin position="9"/>
        <end position="316"/>
    </location>
</feature>